<dbReference type="CDD" id="cd03506">
    <property type="entry name" value="Delta6-FADS-like"/>
    <property type="match status" value="1"/>
</dbReference>
<gene>
    <name evidence="3" type="ORF">ABB37_07230</name>
</gene>
<feature type="domain" description="Fatty acid desaturase" evidence="2">
    <location>
        <begin position="136"/>
        <end position="387"/>
    </location>
</feature>
<dbReference type="EMBL" id="LGTL01000017">
    <property type="protein sequence ID" value="KPA77353.1"/>
    <property type="molecule type" value="Genomic_DNA"/>
</dbReference>
<dbReference type="Pfam" id="PF00487">
    <property type="entry name" value="FA_desaturase"/>
    <property type="match status" value="1"/>
</dbReference>
<evidence type="ECO:0000259" key="2">
    <source>
        <dbReference type="Pfam" id="PF00487"/>
    </source>
</evidence>
<dbReference type="PIRSF" id="PIRSF015921">
    <property type="entry name" value="FA_sphinglp_des"/>
    <property type="match status" value="1"/>
</dbReference>
<organism evidence="3 4">
    <name type="scientific">Leptomonas pyrrhocoris</name>
    <name type="common">Firebug parasite</name>
    <dbReference type="NCBI Taxonomy" id="157538"/>
    <lineage>
        <taxon>Eukaryota</taxon>
        <taxon>Discoba</taxon>
        <taxon>Euglenozoa</taxon>
        <taxon>Kinetoplastea</taxon>
        <taxon>Metakinetoplastina</taxon>
        <taxon>Trypanosomatida</taxon>
        <taxon>Trypanosomatidae</taxon>
        <taxon>Leishmaniinae</taxon>
        <taxon>Leptomonas</taxon>
    </lineage>
</organism>
<dbReference type="InterPro" id="IPR005804">
    <property type="entry name" value="FA_desaturase_dom"/>
</dbReference>
<evidence type="ECO:0000313" key="3">
    <source>
        <dbReference type="EMBL" id="KPA77353.1"/>
    </source>
</evidence>
<protein>
    <submittedName>
        <fullName evidence="3">Putative delta-6 fatty acid desaturase</fullName>
    </submittedName>
</protein>
<name>A0A0M9FWE2_LEPPY</name>
<dbReference type="InterPro" id="IPR036400">
    <property type="entry name" value="Cyt_B5-like_heme/steroid_sf"/>
</dbReference>
<dbReference type="GO" id="GO:0016020">
    <property type="term" value="C:membrane"/>
    <property type="evidence" value="ECO:0007669"/>
    <property type="project" value="TreeGrafter"/>
</dbReference>
<dbReference type="GO" id="GO:0016717">
    <property type="term" value="F:oxidoreductase activity, acting on paired donors, with oxidation of a pair of donors resulting in the reduction of molecular oxygen to two molecules of water"/>
    <property type="evidence" value="ECO:0007669"/>
    <property type="project" value="TreeGrafter"/>
</dbReference>
<dbReference type="RefSeq" id="XP_015655792.1">
    <property type="nucleotide sequence ID" value="XM_015805786.1"/>
</dbReference>
<feature type="transmembrane region" description="Helical" evidence="1">
    <location>
        <begin position="287"/>
        <end position="307"/>
    </location>
</feature>
<accession>A0A0M9FWE2</accession>
<dbReference type="GO" id="GO:0006629">
    <property type="term" value="P:lipid metabolic process"/>
    <property type="evidence" value="ECO:0007669"/>
    <property type="project" value="InterPro"/>
</dbReference>
<reference evidence="3 4" key="1">
    <citation type="submission" date="2015-07" db="EMBL/GenBank/DDBJ databases">
        <title>High-quality genome of monoxenous trypanosomatid Leptomonas pyrrhocoris.</title>
        <authorList>
            <person name="Flegontov P."/>
            <person name="Butenko A."/>
            <person name="Firsov S."/>
            <person name="Vlcek C."/>
            <person name="Logacheva M.D."/>
            <person name="Field M."/>
            <person name="Filatov D."/>
            <person name="Flegontova O."/>
            <person name="Gerasimov E."/>
            <person name="Jackson A.P."/>
            <person name="Kelly S."/>
            <person name="Opperdoes F."/>
            <person name="O'Reilly A."/>
            <person name="Votypka J."/>
            <person name="Yurchenko V."/>
            <person name="Lukes J."/>
        </authorList>
    </citation>
    <scope>NUCLEOTIDE SEQUENCE [LARGE SCALE GENOMIC DNA]</scope>
    <source>
        <strain evidence="3">H10</strain>
    </source>
</reference>
<dbReference type="OrthoDB" id="260519at2759"/>
<sequence>MPDLKRDVLSIDGIYYDTEKVAQMHPGGSMMVRLCNGRECTAIFISYHRRRFPHELYTELQVPKEEVHPDSWIEQREQPSYDSYLELCSKIQPIIAPTKGFAPWYYYLKAALWLTIMLGVDLYSLFYRRGCLLTVIQSLSMAMVGLNVQHDANHGALSRDWHINRVLGLSQDLLGGSSISWIINHDYIHHIYTNEPERDGDLEIPLLRLHSGIPVKLAYCLQQFYVFLLEAVFGPVHVLSNIVFLAKGPNEKQRLLKSQWDISRCMISIIPYRLLCNFLHASSFGDGVASCMLQYMFGGFYLAYFFLISHNFDGAKKVGTSDGQDFVACQAETSCNFGGWWWGQLNGGLNFQIEHHLFPRVHHGYYVYLAPIVRQFCEEHGFTYVHYDTIQANLQSTFRHMEKYGRGEEKVKML</sequence>
<comment type="caution">
    <text evidence="3">The sequence shown here is derived from an EMBL/GenBank/DDBJ whole genome shotgun (WGS) entry which is preliminary data.</text>
</comment>
<proteinExistence type="predicted"/>
<evidence type="ECO:0000256" key="1">
    <source>
        <dbReference type="SAM" id="Phobius"/>
    </source>
</evidence>
<dbReference type="AlphaFoldDB" id="A0A0M9FWE2"/>
<evidence type="ECO:0000313" key="4">
    <source>
        <dbReference type="Proteomes" id="UP000037923"/>
    </source>
</evidence>
<dbReference type="Proteomes" id="UP000037923">
    <property type="component" value="Unassembled WGS sequence"/>
</dbReference>
<dbReference type="GeneID" id="26907516"/>
<dbReference type="PANTHER" id="PTHR19353:SF75">
    <property type="entry name" value="FATTY ACID DESATURASE, PUTATIVE-RELATED"/>
    <property type="match status" value="1"/>
</dbReference>
<dbReference type="SUPFAM" id="SSF55856">
    <property type="entry name" value="Cytochrome b5-like heme/steroid binding domain"/>
    <property type="match status" value="1"/>
</dbReference>
<keyword evidence="1" id="KW-0472">Membrane</keyword>
<feature type="transmembrane region" description="Helical" evidence="1">
    <location>
        <begin position="224"/>
        <end position="244"/>
    </location>
</feature>
<keyword evidence="1" id="KW-0812">Transmembrane</keyword>
<dbReference type="Gene3D" id="3.10.120.10">
    <property type="entry name" value="Cytochrome b5-like heme/steroid binding domain"/>
    <property type="match status" value="1"/>
</dbReference>
<feature type="transmembrane region" description="Helical" evidence="1">
    <location>
        <begin position="104"/>
        <end position="123"/>
    </location>
</feature>
<dbReference type="OMA" id="RECTAIF"/>
<keyword evidence="1" id="KW-1133">Transmembrane helix</keyword>
<dbReference type="PANTHER" id="PTHR19353">
    <property type="entry name" value="FATTY ACID DESATURASE 2"/>
    <property type="match status" value="1"/>
</dbReference>
<keyword evidence="4" id="KW-1185">Reference proteome</keyword>
<dbReference type="VEuPathDB" id="TriTrypDB:LpyrH10_17_1620"/>
<dbReference type="InterPro" id="IPR012171">
    <property type="entry name" value="Fatty_acid_desaturase"/>
</dbReference>